<gene>
    <name evidence="14" type="ORF">Vretifemale_1147</name>
    <name evidence="15" type="ORF">Vretimale_3595</name>
</gene>
<feature type="compositionally biased region" description="Polar residues" evidence="11">
    <location>
        <begin position="814"/>
        <end position="827"/>
    </location>
</feature>
<sequence length="868" mass="94413">MAEVEDLTYEGGESDEGEPPLTKQLEDVEEELSEVKSQIEILMQQQDQLRARRDQLLRQIDQERRAPKADWRQENFPWSAKLNQILHDVFGLREFRPLQREVINAALQGRDVLCLLPSGGGKSLCYQLPALVSSGLTLVVSPLLSLIQDQVLSLRALGIDGACLTSLSSKEDVAKVYGKMDRGELKLLYVTPEKIVSSKRFMSKLEKVHQAGRLDRIAIDEAHCASAWGNDFRPDYKKLGVLKQQFPQVPILALTATATHQVCEDLKTILRISGCEFFRASVNRPNLFYEVLPKPAGASDATAAIVAWIRKHYPRGESGIVYCLTRKDCETVASELAGGGVPARHYHADMDPGPREAAHAAWSSGEVQVMVATVAFGMGINKPDVRFVVHHSLSKSLENYYQESGRAGRDGLPARCLMFYRFSDALRQAAIVCFEPTWQPNLQAMMAYAAAGPSGVADFSSSCRRAIIQRHFAEAPAECRCMCDNCCIAAGPVTSEPRDVGRHALVLLGILRQQQAKEKKATLIQLVDLWRSCKDPGVGKEAKAMSRDENEAVVAAMMYAGLLELEFGHTAYATNTYLRASRRGIQLVEASESGSGKPLRLFLPVSQAAAAAGAGGGTAVAAGRTGRAAAPGWVEDVGVDDDDDDGDDCGCGDNVLLSTLERWRAQKAADLHLFPHSILSAEQVVALSTMQPPISKDAFRAAVGVRRYELYGKELAEVLEGRYKPPPARPPPELQPAAAKGAAKRARGGTGKASTDAPTAAQQKRQTEADVVVLEDGSDEEMEETGATDAGKSKKTEKNERKGRQAAKMAGSGALSTSARQKGNKQSALKKVSNDSGKNQPGKESSGDEEDDDEDFETDVPLVKRRRD</sequence>
<dbReference type="NCBIfam" id="TIGR00614">
    <property type="entry name" value="recQ_fam"/>
    <property type="match status" value="1"/>
</dbReference>
<dbReference type="SUPFAM" id="SSF52540">
    <property type="entry name" value="P-loop containing nucleoside triphosphate hydrolases"/>
    <property type="match status" value="1"/>
</dbReference>
<dbReference type="GO" id="GO:0005737">
    <property type="term" value="C:cytoplasm"/>
    <property type="evidence" value="ECO:0007669"/>
    <property type="project" value="TreeGrafter"/>
</dbReference>
<dbReference type="SMART" id="SM00490">
    <property type="entry name" value="HELICc"/>
    <property type="match status" value="1"/>
</dbReference>
<comment type="caution">
    <text evidence="15">The sequence shown here is derived from an EMBL/GenBank/DDBJ whole genome shotgun (WGS) entry which is preliminary data.</text>
</comment>
<comment type="catalytic activity">
    <reaction evidence="8">
        <text>Couples ATP hydrolysis with the unwinding of duplex DNA by translocating in the 3'-5' direction.</text>
        <dbReference type="EC" id="5.6.2.4"/>
    </reaction>
</comment>
<feature type="compositionally biased region" description="Acidic residues" evidence="11">
    <location>
        <begin position="847"/>
        <end position="858"/>
    </location>
</feature>
<keyword evidence="4" id="KW-0347">Helicase</keyword>
<keyword evidence="3" id="KW-0378">Hydrolase</keyword>
<dbReference type="GO" id="GO:0016787">
    <property type="term" value="F:hydrolase activity"/>
    <property type="evidence" value="ECO:0007669"/>
    <property type="project" value="UniProtKB-KW"/>
</dbReference>
<feature type="region of interest" description="Disordered" evidence="11">
    <location>
        <begin position="722"/>
        <end position="868"/>
    </location>
</feature>
<protein>
    <recommendedName>
        <fullName evidence="9">DNA 3'-5' helicase</fullName>
        <ecNumber evidence="9">5.6.2.4</ecNumber>
    </recommendedName>
</protein>
<dbReference type="CDD" id="cd18794">
    <property type="entry name" value="SF2_C_RecQ"/>
    <property type="match status" value="1"/>
</dbReference>
<comment type="similarity">
    <text evidence="1">Belongs to the helicase family. RecQ subfamily.</text>
</comment>
<evidence type="ECO:0000256" key="7">
    <source>
        <dbReference type="ARBA" id="ARBA00023235"/>
    </source>
</evidence>
<evidence type="ECO:0000256" key="9">
    <source>
        <dbReference type="ARBA" id="ARBA00034808"/>
    </source>
</evidence>
<evidence type="ECO:0000259" key="12">
    <source>
        <dbReference type="PROSITE" id="PS51192"/>
    </source>
</evidence>
<dbReference type="CDD" id="cd18015">
    <property type="entry name" value="DEXHc_RecQ1"/>
    <property type="match status" value="1"/>
</dbReference>
<evidence type="ECO:0000256" key="8">
    <source>
        <dbReference type="ARBA" id="ARBA00034617"/>
    </source>
</evidence>
<dbReference type="EC" id="5.6.2.4" evidence="9"/>
<reference evidence="15" key="1">
    <citation type="journal article" date="2021" name="Proc. Natl. Acad. Sci. U.S.A.">
        <title>Three genomes in the algal genus Volvox reveal the fate of a haploid sex-determining region after a transition to homothallism.</title>
        <authorList>
            <person name="Yamamoto K."/>
            <person name="Hamaji T."/>
            <person name="Kawai-Toyooka H."/>
            <person name="Matsuzaki R."/>
            <person name="Takahashi F."/>
            <person name="Nishimura Y."/>
            <person name="Kawachi M."/>
            <person name="Noguchi H."/>
            <person name="Minakuchi Y."/>
            <person name="Umen J.G."/>
            <person name="Toyoda A."/>
            <person name="Nozaki H."/>
        </authorList>
    </citation>
    <scope>NUCLEOTIDE SEQUENCE</scope>
    <source>
        <strain evidence="15">NIES-3785</strain>
        <strain evidence="14">NIES-3786</strain>
    </source>
</reference>
<evidence type="ECO:0000256" key="3">
    <source>
        <dbReference type="ARBA" id="ARBA00022801"/>
    </source>
</evidence>
<dbReference type="OrthoDB" id="10261556at2759"/>
<dbReference type="Proteomes" id="UP000747110">
    <property type="component" value="Unassembled WGS sequence"/>
</dbReference>
<evidence type="ECO:0000259" key="13">
    <source>
        <dbReference type="PROSITE" id="PS51194"/>
    </source>
</evidence>
<dbReference type="GO" id="GO:0016592">
    <property type="term" value="C:mediator complex"/>
    <property type="evidence" value="ECO:0007669"/>
    <property type="project" value="TreeGrafter"/>
</dbReference>
<dbReference type="PROSITE" id="PS51194">
    <property type="entry name" value="HELICASE_CTER"/>
    <property type="match status" value="1"/>
</dbReference>
<keyword evidence="2" id="KW-0547">Nucleotide-binding</keyword>
<evidence type="ECO:0000256" key="4">
    <source>
        <dbReference type="ARBA" id="ARBA00022806"/>
    </source>
</evidence>
<dbReference type="GO" id="GO:0003677">
    <property type="term" value="F:DNA binding"/>
    <property type="evidence" value="ECO:0007669"/>
    <property type="project" value="UniProtKB-KW"/>
</dbReference>
<dbReference type="AlphaFoldDB" id="A0A8J4D9A6"/>
<organism evidence="15 16">
    <name type="scientific">Volvox reticuliferus</name>
    <dbReference type="NCBI Taxonomy" id="1737510"/>
    <lineage>
        <taxon>Eukaryota</taxon>
        <taxon>Viridiplantae</taxon>
        <taxon>Chlorophyta</taxon>
        <taxon>core chlorophytes</taxon>
        <taxon>Chlorophyceae</taxon>
        <taxon>CS clade</taxon>
        <taxon>Chlamydomonadales</taxon>
        <taxon>Volvocaceae</taxon>
        <taxon>Volvox</taxon>
    </lineage>
</organism>
<keyword evidence="17" id="KW-1185">Reference proteome</keyword>
<evidence type="ECO:0000256" key="2">
    <source>
        <dbReference type="ARBA" id="ARBA00022741"/>
    </source>
</evidence>
<accession>A0A8J4D9A6</accession>
<feature type="region of interest" description="Disordered" evidence="11">
    <location>
        <begin position="1"/>
        <end position="23"/>
    </location>
</feature>
<name>A0A8J4D9A6_9CHLO</name>
<evidence type="ECO:0000313" key="17">
    <source>
        <dbReference type="Proteomes" id="UP000747110"/>
    </source>
</evidence>
<dbReference type="FunFam" id="3.40.50.300:FF:001544">
    <property type="entry name" value="ATP-dependent DNA helicase"/>
    <property type="match status" value="1"/>
</dbReference>
<proteinExistence type="inferred from homology"/>
<dbReference type="InterPro" id="IPR036388">
    <property type="entry name" value="WH-like_DNA-bd_sf"/>
</dbReference>
<feature type="coiled-coil region" evidence="10">
    <location>
        <begin position="25"/>
        <end position="66"/>
    </location>
</feature>
<dbReference type="InterPro" id="IPR014001">
    <property type="entry name" value="Helicase_ATP-bd"/>
</dbReference>
<keyword evidence="5" id="KW-0067">ATP-binding</keyword>
<dbReference type="PANTHER" id="PTHR13710:SF105">
    <property type="entry name" value="ATP-DEPENDENT DNA HELICASE Q1"/>
    <property type="match status" value="1"/>
</dbReference>
<dbReference type="InterPro" id="IPR044876">
    <property type="entry name" value="HRDC_dom_sf"/>
</dbReference>
<dbReference type="GO" id="GO:0009378">
    <property type="term" value="F:four-way junction helicase activity"/>
    <property type="evidence" value="ECO:0007669"/>
    <property type="project" value="TreeGrafter"/>
</dbReference>
<dbReference type="Proteomes" id="UP000722791">
    <property type="component" value="Unassembled WGS sequence"/>
</dbReference>
<dbReference type="GO" id="GO:0005524">
    <property type="term" value="F:ATP binding"/>
    <property type="evidence" value="ECO:0007669"/>
    <property type="project" value="UniProtKB-KW"/>
</dbReference>
<dbReference type="GO" id="GO:0000724">
    <property type="term" value="P:double-strand break repair via homologous recombination"/>
    <property type="evidence" value="ECO:0007669"/>
    <property type="project" value="TreeGrafter"/>
</dbReference>
<dbReference type="InterPro" id="IPR004589">
    <property type="entry name" value="DNA_helicase_ATP-dep_RecQ"/>
</dbReference>
<dbReference type="EMBL" id="BNCP01000002">
    <property type="protein sequence ID" value="GIL70438.1"/>
    <property type="molecule type" value="Genomic_DNA"/>
</dbReference>
<dbReference type="SMART" id="SM00487">
    <property type="entry name" value="DEXDc"/>
    <property type="match status" value="1"/>
</dbReference>
<dbReference type="GO" id="GO:0043138">
    <property type="term" value="F:3'-5' DNA helicase activity"/>
    <property type="evidence" value="ECO:0007669"/>
    <property type="project" value="UniProtKB-EC"/>
</dbReference>
<evidence type="ECO:0000313" key="15">
    <source>
        <dbReference type="EMBL" id="GIL98160.1"/>
    </source>
</evidence>
<dbReference type="InterPro" id="IPR011545">
    <property type="entry name" value="DEAD/DEAH_box_helicase_dom"/>
</dbReference>
<feature type="compositionally biased region" description="Pro residues" evidence="11">
    <location>
        <begin position="724"/>
        <end position="734"/>
    </location>
</feature>
<evidence type="ECO:0000256" key="6">
    <source>
        <dbReference type="ARBA" id="ARBA00023125"/>
    </source>
</evidence>
<feature type="compositionally biased region" description="Acidic residues" evidence="11">
    <location>
        <begin position="1"/>
        <end position="18"/>
    </location>
</feature>
<dbReference type="Gene3D" id="1.10.10.10">
    <property type="entry name" value="Winged helix-like DNA-binding domain superfamily/Winged helix DNA-binding domain"/>
    <property type="match status" value="1"/>
</dbReference>
<dbReference type="Pfam" id="PF00271">
    <property type="entry name" value="Helicase_C"/>
    <property type="match status" value="1"/>
</dbReference>
<evidence type="ECO:0000313" key="16">
    <source>
        <dbReference type="Proteomes" id="UP000722791"/>
    </source>
</evidence>
<dbReference type="Gene3D" id="3.40.50.300">
    <property type="entry name" value="P-loop containing nucleotide triphosphate hydrolases"/>
    <property type="match status" value="2"/>
</dbReference>
<evidence type="ECO:0000256" key="1">
    <source>
        <dbReference type="ARBA" id="ARBA00005446"/>
    </source>
</evidence>
<evidence type="ECO:0000313" key="14">
    <source>
        <dbReference type="EMBL" id="GIL70438.1"/>
    </source>
</evidence>
<evidence type="ECO:0000256" key="10">
    <source>
        <dbReference type="SAM" id="Coils"/>
    </source>
</evidence>
<feature type="compositionally biased region" description="Basic and acidic residues" evidence="11">
    <location>
        <begin position="791"/>
        <end position="803"/>
    </location>
</feature>
<keyword evidence="6" id="KW-0238">DNA-binding</keyword>
<dbReference type="InterPro" id="IPR001650">
    <property type="entry name" value="Helicase_C-like"/>
</dbReference>
<dbReference type="Pfam" id="PF00270">
    <property type="entry name" value="DEAD"/>
    <property type="match status" value="1"/>
</dbReference>
<feature type="domain" description="Helicase ATP-binding" evidence="12">
    <location>
        <begin position="103"/>
        <end position="276"/>
    </location>
</feature>
<dbReference type="Gene3D" id="1.10.150.80">
    <property type="entry name" value="HRDC domain"/>
    <property type="match status" value="1"/>
</dbReference>
<feature type="domain" description="Helicase C-terminal" evidence="13">
    <location>
        <begin position="304"/>
        <end position="454"/>
    </location>
</feature>
<dbReference type="PANTHER" id="PTHR13710">
    <property type="entry name" value="DNA HELICASE RECQ FAMILY MEMBER"/>
    <property type="match status" value="1"/>
</dbReference>
<feature type="compositionally biased region" description="Polar residues" evidence="11">
    <location>
        <begin position="834"/>
        <end position="843"/>
    </location>
</feature>
<dbReference type="EMBL" id="BNCQ01000005">
    <property type="protein sequence ID" value="GIL98160.1"/>
    <property type="molecule type" value="Genomic_DNA"/>
</dbReference>
<keyword evidence="7" id="KW-0413">Isomerase</keyword>
<evidence type="ECO:0000256" key="11">
    <source>
        <dbReference type="SAM" id="MobiDB-lite"/>
    </source>
</evidence>
<dbReference type="InterPro" id="IPR027417">
    <property type="entry name" value="P-loop_NTPase"/>
</dbReference>
<keyword evidence="10" id="KW-0175">Coiled coil</keyword>
<evidence type="ECO:0000256" key="5">
    <source>
        <dbReference type="ARBA" id="ARBA00022840"/>
    </source>
</evidence>
<dbReference type="PROSITE" id="PS51192">
    <property type="entry name" value="HELICASE_ATP_BIND_1"/>
    <property type="match status" value="1"/>
</dbReference>
<dbReference type="GO" id="GO:0005694">
    <property type="term" value="C:chromosome"/>
    <property type="evidence" value="ECO:0007669"/>
    <property type="project" value="TreeGrafter"/>
</dbReference>
<feature type="compositionally biased region" description="Acidic residues" evidence="11">
    <location>
        <begin position="776"/>
        <end position="786"/>
    </location>
</feature>